<feature type="transmembrane region" description="Helical" evidence="1">
    <location>
        <begin position="80"/>
        <end position="100"/>
    </location>
</feature>
<keyword evidence="1" id="KW-0812">Transmembrane</keyword>
<feature type="transmembrane region" description="Helical" evidence="1">
    <location>
        <begin position="54"/>
        <end position="73"/>
    </location>
</feature>
<evidence type="ECO:0000259" key="2">
    <source>
        <dbReference type="PROSITE" id="PS50887"/>
    </source>
</evidence>
<name>A0A5N5UWR2_MYCPH</name>
<dbReference type="EMBL" id="ANBP01000027">
    <property type="protein sequence ID" value="KAB7753868.1"/>
    <property type="molecule type" value="Genomic_DNA"/>
</dbReference>
<feature type="transmembrane region" description="Helical" evidence="1">
    <location>
        <begin position="128"/>
        <end position="148"/>
    </location>
</feature>
<reference evidence="3 4" key="1">
    <citation type="submission" date="2012-10" db="EMBL/GenBank/DDBJ databases">
        <title>The draft sequence of the Mycobacterium pheli genome.</title>
        <authorList>
            <person name="Pettersson B.M.F."/>
            <person name="Das S."/>
            <person name="Dasgupta S."/>
            <person name="Bhattacharya A."/>
            <person name="Kirsebom L.A."/>
        </authorList>
    </citation>
    <scope>NUCLEOTIDE SEQUENCE [LARGE SCALE GENOMIC DNA]</scope>
    <source>
        <strain evidence="3 4">CCUG 21000</strain>
    </source>
</reference>
<dbReference type="PANTHER" id="PTHR45138">
    <property type="entry name" value="REGULATORY COMPONENTS OF SENSORY TRANSDUCTION SYSTEM"/>
    <property type="match status" value="1"/>
</dbReference>
<protein>
    <recommendedName>
        <fullName evidence="2">GGDEF domain-containing protein</fullName>
    </recommendedName>
</protein>
<evidence type="ECO:0000313" key="3">
    <source>
        <dbReference type="EMBL" id="KAB7753868.1"/>
    </source>
</evidence>
<evidence type="ECO:0000313" key="4">
    <source>
        <dbReference type="Proteomes" id="UP000325690"/>
    </source>
</evidence>
<feature type="domain" description="GGDEF" evidence="2">
    <location>
        <begin position="221"/>
        <end position="349"/>
    </location>
</feature>
<dbReference type="PANTHER" id="PTHR45138:SF24">
    <property type="entry name" value="DIGUANYLATE CYCLASE DGCC-RELATED"/>
    <property type="match status" value="1"/>
</dbReference>
<dbReference type="SUPFAM" id="SSF55073">
    <property type="entry name" value="Nucleotide cyclase"/>
    <property type="match status" value="1"/>
</dbReference>
<dbReference type="GO" id="GO:0052621">
    <property type="term" value="F:diguanylate cyclase activity"/>
    <property type="evidence" value="ECO:0007669"/>
    <property type="project" value="TreeGrafter"/>
</dbReference>
<gene>
    <name evidence="3" type="ORF">MPHL21000_17555</name>
</gene>
<dbReference type="RefSeq" id="WP_061482605.1">
    <property type="nucleotide sequence ID" value="NZ_ANBO01000003.1"/>
</dbReference>
<feature type="transmembrane region" description="Helical" evidence="1">
    <location>
        <begin position="21"/>
        <end position="42"/>
    </location>
</feature>
<dbReference type="InterPro" id="IPR029787">
    <property type="entry name" value="Nucleotide_cyclase"/>
</dbReference>
<comment type="caution">
    <text evidence="3">The sequence shown here is derived from an EMBL/GenBank/DDBJ whole genome shotgun (WGS) entry which is preliminary data.</text>
</comment>
<dbReference type="Gene3D" id="3.30.70.270">
    <property type="match status" value="1"/>
</dbReference>
<dbReference type="InterPro" id="IPR050469">
    <property type="entry name" value="Diguanylate_Cyclase"/>
</dbReference>
<keyword evidence="1" id="KW-1133">Transmembrane helix</keyword>
<dbReference type="InterPro" id="IPR043128">
    <property type="entry name" value="Rev_trsase/Diguanyl_cyclase"/>
</dbReference>
<accession>A0A5N5UWR2</accession>
<dbReference type="GO" id="GO:1902201">
    <property type="term" value="P:negative regulation of bacterial-type flagellum-dependent cell motility"/>
    <property type="evidence" value="ECO:0007669"/>
    <property type="project" value="TreeGrafter"/>
</dbReference>
<dbReference type="NCBIfam" id="TIGR00254">
    <property type="entry name" value="GGDEF"/>
    <property type="match status" value="1"/>
</dbReference>
<keyword evidence="1" id="KW-0472">Membrane</keyword>
<dbReference type="Proteomes" id="UP000325690">
    <property type="component" value="Unassembled WGS sequence"/>
</dbReference>
<evidence type="ECO:0000256" key="1">
    <source>
        <dbReference type="SAM" id="Phobius"/>
    </source>
</evidence>
<sequence length="349" mass="37312">MGRDEYEFTTAALRDAGYLRALKIVIAVLCLAMAVLGWLMQLHPLGPQGPVARVIHGAVSTSAVAVGVAWLVGRWPSYRTAVLFVAWADIGLAVAAWVSGAPASQISATTHMTLIGVFAAFLMGWRVLVCHCLFAFGLILALVVRAAVVDHDHWFDLYIYYAPALSTVVGLPVLIQAIVDGSRSAVRRAARDALRDPATGLRNRRGMYAAARASTRRHPAGTVVAAVIDLDNFKEINDSAGHHAGDAALQAVADELRARIRRPHDVAARTGGDEFVVIAVLESADGIDSFVERIDAAMRAASSHVTASVGVAHGTCDAHNLDTVDEVLRRADRAMYQAKRQGGNQLVRA</sequence>
<organism evidence="3 4">
    <name type="scientific">Mycolicibacterium phlei DSM 43239 = CCUG 21000</name>
    <dbReference type="NCBI Taxonomy" id="1226750"/>
    <lineage>
        <taxon>Bacteria</taxon>
        <taxon>Bacillati</taxon>
        <taxon>Actinomycetota</taxon>
        <taxon>Actinomycetes</taxon>
        <taxon>Mycobacteriales</taxon>
        <taxon>Mycobacteriaceae</taxon>
        <taxon>Mycolicibacterium</taxon>
    </lineage>
</organism>
<dbReference type="InterPro" id="IPR000160">
    <property type="entry name" value="GGDEF_dom"/>
</dbReference>
<dbReference type="AlphaFoldDB" id="A0A5N5UWR2"/>
<keyword evidence="4" id="KW-1185">Reference proteome</keyword>
<dbReference type="GO" id="GO:0043709">
    <property type="term" value="P:cell adhesion involved in single-species biofilm formation"/>
    <property type="evidence" value="ECO:0007669"/>
    <property type="project" value="TreeGrafter"/>
</dbReference>
<dbReference type="CDD" id="cd01949">
    <property type="entry name" value="GGDEF"/>
    <property type="match status" value="1"/>
</dbReference>
<dbReference type="Pfam" id="PF00990">
    <property type="entry name" value="GGDEF"/>
    <property type="match status" value="1"/>
</dbReference>
<proteinExistence type="predicted"/>
<dbReference type="GO" id="GO:0005886">
    <property type="term" value="C:plasma membrane"/>
    <property type="evidence" value="ECO:0007669"/>
    <property type="project" value="TreeGrafter"/>
</dbReference>
<dbReference type="SMART" id="SM00267">
    <property type="entry name" value="GGDEF"/>
    <property type="match status" value="1"/>
</dbReference>
<feature type="transmembrane region" description="Helical" evidence="1">
    <location>
        <begin position="160"/>
        <end position="179"/>
    </location>
</feature>
<dbReference type="PROSITE" id="PS50887">
    <property type="entry name" value="GGDEF"/>
    <property type="match status" value="1"/>
</dbReference>
<dbReference type="GeneID" id="74303009"/>